<dbReference type="RefSeq" id="WP_090635305.1">
    <property type="nucleotide sequence ID" value="NZ_CVRB01000003.1"/>
</dbReference>
<organism evidence="1 2">
    <name type="scientific">Neobacillus massiliamazoniensis</name>
    <dbReference type="NCBI Taxonomy" id="1499688"/>
    <lineage>
        <taxon>Bacteria</taxon>
        <taxon>Bacillati</taxon>
        <taxon>Bacillota</taxon>
        <taxon>Bacilli</taxon>
        <taxon>Bacillales</taxon>
        <taxon>Bacillaceae</taxon>
        <taxon>Neobacillus</taxon>
    </lineage>
</organism>
<keyword evidence="2" id="KW-1185">Reference proteome</keyword>
<dbReference type="STRING" id="1499688.BN000_02964"/>
<sequence>MFVALDKDYHLVDVKQGIEKSIFYCPCCLEPVHFVRSQKKVWYFRHNKLIGEKKRQECELFSSNLSFSYEIDLEEECNRKIRLQLHRGDKTHFSLLFPKLTKGQTLRQEDNKSYFHVTIEETKQQISSVNLMHNCETNFLPVSLCDSYTISISEEVIDNAITEIYQGGYYPLQKPALFKPIAGRIIHIPYVDITIQDEFYILSRQMLFFAQDIHVLETEKLNTFTLYKCVMNDAFSTDCISWFKRVLSKNLLPSSYHLDVIKPVKFIRGDGLFQIQQANLELNLAFTGKQNEQQLLKIKHPNEQITYQKVTPGIVKLQLPQYGIYQISVALQRGPWLTINQVKKLTTFDVVSPSWLINNEEVIFRQNIIKGEQFVTKSVFPICYYSGSTKSHGKKTVFDFKEEMVASIPYLWSVKLRKPKLDIKLDFQELLFFYKTQAELVKVDSVTYQSILARIEASKHRQLLTFVRSYPNMIPKRFIDR</sequence>
<evidence type="ECO:0000313" key="1">
    <source>
        <dbReference type="EMBL" id="CRK83009.1"/>
    </source>
</evidence>
<dbReference type="OrthoDB" id="3784230at2"/>
<gene>
    <name evidence="1" type="ORF">BN000_02964</name>
</gene>
<name>A0A0U1NYA1_9BACI</name>
<protein>
    <submittedName>
        <fullName evidence="1">Uncharacterized protein</fullName>
    </submittedName>
</protein>
<dbReference type="Proteomes" id="UP000199087">
    <property type="component" value="Unassembled WGS sequence"/>
</dbReference>
<dbReference type="EMBL" id="CVRB01000003">
    <property type="protein sequence ID" value="CRK83009.1"/>
    <property type="molecule type" value="Genomic_DNA"/>
</dbReference>
<proteinExistence type="predicted"/>
<dbReference type="AlphaFoldDB" id="A0A0U1NYA1"/>
<evidence type="ECO:0000313" key="2">
    <source>
        <dbReference type="Proteomes" id="UP000199087"/>
    </source>
</evidence>
<reference evidence="2" key="1">
    <citation type="submission" date="2015-05" db="EMBL/GenBank/DDBJ databases">
        <authorList>
            <person name="Urmite Genomes"/>
        </authorList>
    </citation>
    <scope>NUCLEOTIDE SEQUENCE [LARGE SCALE GENOMIC DNA]</scope>
    <source>
        <strain evidence="2">LF1</strain>
    </source>
</reference>
<accession>A0A0U1NYA1</accession>